<dbReference type="Proteomes" id="UP000053647">
    <property type="component" value="Unassembled WGS sequence"/>
</dbReference>
<dbReference type="PANTHER" id="PTHR14490:SF5">
    <property type="entry name" value="PROTEIN KRI1 HOMOLOG"/>
    <property type="match status" value="1"/>
</dbReference>
<feature type="compositionally biased region" description="Basic residues" evidence="2">
    <location>
        <begin position="689"/>
        <end position="701"/>
    </location>
</feature>
<comment type="similarity">
    <text evidence="1">Belongs to the KRI1 family.</text>
</comment>
<gene>
    <name evidence="4" type="ORF">PAXINDRAFT_163025</name>
</gene>
<dbReference type="GO" id="GO:0030686">
    <property type="term" value="C:90S preribosome"/>
    <property type="evidence" value="ECO:0007669"/>
    <property type="project" value="TreeGrafter"/>
</dbReference>
<reference evidence="5" key="2">
    <citation type="submission" date="2015-01" db="EMBL/GenBank/DDBJ databases">
        <title>Evolutionary Origins and Diversification of the Mycorrhizal Mutualists.</title>
        <authorList>
            <consortium name="DOE Joint Genome Institute"/>
            <consortium name="Mycorrhizal Genomics Consortium"/>
            <person name="Kohler A."/>
            <person name="Kuo A."/>
            <person name="Nagy L.G."/>
            <person name="Floudas D."/>
            <person name="Copeland A."/>
            <person name="Barry K.W."/>
            <person name="Cichocki N."/>
            <person name="Veneault-Fourrey C."/>
            <person name="LaButti K."/>
            <person name="Lindquist E.A."/>
            <person name="Lipzen A."/>
            <person name="Lundell T."/>
            <person name="Morin E."/>
            <person name="Murat C."/>
            <person name="Riley R."/>
            <person name="Ohm R."/>
            <person name="Sun H."/>
            <person name="Tunlid A."/>
            <person name="Henrissat B."/>
            <person name="Grigoriev I.V."/>
            <person name="Hibbett D.S."/>
            <person name="Martin F."/>
        </authorList>
    </citation>
    <scope>NUCLEOTIDE SEQUENCE [LARGE SCALE GENOMIC DNA]</scope>
    <source>
        <strain evidence="5">ATCC 200175</strain>
    </source>
</reference>
<feature type="compositionally biased region" description="Basic residues" evidence="2">
    <location>
        <begin position="513"/>
        <end position="522"/>
    </location>
</feature>
<feature type="region of interest" description="Disordered" evidence="2">
    <location>
        <begin position="282"/>
        <end position="346"/>
    </location>
</feature>
<protein>
    <recommendedName>
        <fullName evidence="3">Kri1-like C-terminal domain-containing protein</fullName>
    </recommendedName>
</protein>
<feature type="compositionally biased region" description="Basic and acidic residues" evidence="2">
    <location>
        <begin position="218"/>
        <end position="233"/>
    </location>
</feature>
<feature type="region of interest" description="Disordered" evidence="2">
    <location>
        <begin position="363"/>
        <end position="399"/>
    </location>
</feature>
<name>A0A0C9TYZ7_PAXIN</name>
<dbReference type="Pfam" id="PF12936">
    <property type="entry name" value="Kri1_C"/>
    <property type="match status" value="1"/>
</dbReference>
<evidence type="ECO:0000259" key="3">
    <source>
        <dbReference type="Pfam" id="PF12936"/>
    </source>
</evidence>
<keyword evidence="5" id="KW-1185">Reference proteome</keyword>
<feature type="region of interest" description="Disordered" evidence="2">
    <location>
        <begin position="157"/>
        <end position="180"/>
    </location>
</feature>
<feature type="compositionally biased region" description="Acidic residues" evidence="2">
    <location>
        <begin position="554"/>
        <end position="563"/>
    </location>
</feature>
<feature type="compositionally biased region" description="Acidic residues" evidence="2">
    <location>
        <begin position="527"/>
        <end position="544"/>
    </location>
</feature>
<dbReference type="GO" id="GO:0005730">
    <property type="term" value="C:nucleolus"/>
    <property type="evidence" value="ECO:0007669"/>
    <property type="project" value="TreeGrafter"/>
</dbReference>
<dbReference type="EMBL" id="KN819336">
    <property type="protein sequence ID" value="KIJ15558.1"/>
    <property type="molecule type" value="Genomic_DNA"/>
</dbReference>
<evidence type="ECO:0000313" key="4">
    <source>
        <dbReference type="EMBL" id="KIJ15558.1"/>
    </source>
</evidence>
<sequence length="795" mass="88830">MLSDSDSEENDCHTLTINEHFAKAFQYKKEREELAKLKEKYGSDYSESGSAGSDDSDDSEDTEEDSDGEELTPAVDAAILRTLARIRKKDPAIYEGGRNVFEGTSEIFSSKPLTIREAALASALAENASRSPSPEPRLTHVEEQRLLQSEVRAAFHGTVDVQTEGDDDGDDLLIPRSRTRDEIELEEEEYKAFLEREVGEDLRDLVTVDANAESGGLGEREGTTKIGEDDKVKQSKKKKKGKKEREIERDDKKEREEGKSKQSKEEADHEFLMQYILNRGWMDHSSRRVPTYNEITTLSSKSSKRKSTRSQPNPDPDVSGEESEGAEQGGEGGGQVGTLSDEEAFDDLADAFETSYNFRFEEPSAALIPSYPRSLPSARRESTTRKDARERKKDRKEAETKALLEARREEQQKKEELARLKALKGQELRRKLEMVSAEGGLGRIGEEALAHLDLDADWDPSKHDVQMSKLYDGGDYDIVDDADIEKPTWEDVIDIDDIVPSAGIKSKAELKKEKKKEKKKDKKGRDDGDDQVEDLGVDADEMDADVPGGRNEWDDGEEWEGTEEERKRKVDAYMDEVVNKLGFSGISSHMPTRFHYTSAAPDNYGLTPTEILLATDADLNSYVGLKKMAPYRVDRGGKTKKDWDPMRTQRLKEFREKLHARAGSSYGAAWSLDAGRGFNHRAVEALGEKKKRKGKKERAKSKATATENGGEGSNGEDDGRDENNTHAPSTNAEDSSYRKRKRDSHFGSNHPDDSPRHAEGVGASQNGDAENGTPKKKRRRRHKKGSGGTVEVAPS</sequence>
<feature type="compositionally biased region" description="Basic and acidic residues" evidence="2">
    <location>
        <begin position="243"/>
        <end position="269"/>
    </location>
</feature>
<accession>A0A0C9TYZ7</accession>
<evidence type="ECO:0000256" key="1">
    <source>
        <dbReference type="ARBA" id="ARBA00007473"/>
    </source>
</evidence>
<feature type="region of interest" description="Disordered" evidence="2">
    <location>
        <begin position="504"/>
        <end position="567"/>
    </location>
</feature>
<dbReference type="OrthoDB" id="10252032at2759"/>
<dbReference type="InterPro" id="IPR024626">
    <property type="entry name" value="Kri1-like_C"/>
</dbReference>
<evidence type="ECO:0000313" key="5">
    <source>
        <dbReference type="Proteomes" id="UP000053647"/>
    </source>
</evidence>
<proteinExistence type="inferred from homology"/>
<feature type="region of interest" description="Disordered" evidence="2">
    <location>
        <begin position="209"/>
        <end position="269"/>
    </location>
</feature>
<feature type="compositionally biased region" description="Acidic residues" evidence="2">
    <location>
        <begin position="54"/>
        <end position="70"/>
    </location>
</feature>
<feature type="compositionally biased region" description="Basic and acidic residues" evidence="2">
    <location>
        <begin position="378"/>
        <end position="399"/>
    </location>
</feature>
<dbReference type="InterPro" id="IPR018034">
    <property type="entry name" value="Kri1"/>
</dbReference>
<feature type="compositionally biased region" description="Polar residues" evidence="2">
    <location>
        <begin position="725"/>
        <end position="734"/>
    </location>
</feature>
<feature type="domain" description="Kri1-like C-terminal" evidence="3">
    <location>
        <begin position="569"/>
        <end position="657"/>
    </location>
</feature>
<dbReference type="Pfam" id="PF05178">
    <property type="entry name" value="Kri1"/>
    <property type="match status" value="1"/>
</dbReference>
<dbReference type="GO" id="GO:0000447">
    <property type="term" value="P:endonucleolytic cleavage in ITS1 to separate SSU-rRNA from 5.8S rRNA and LSU-rRNA from tricistronic rRNA transcript (SSU-rRNA, 5.8S rRNA, LSU-rRNA)"/>
    <property type="evidence" value="ECO:0007669"/>
    <property type="project" value="TreeGrafter"/>
</dbReference>
<dbReference type="PANTHER" id="PTHR14490">
    <property type="entry name" value="ZINC FINGER, ZZ TYPE"/>
    <property type="match status" value="1"/>
</dbReference>
<dbReference type="AlphaFoldDB" id="A0A0C9TYZ7"/>
<reference evidence="4 5" key="1">
    <citation type="submission" date="2014-06" db="EMBL/GenBank/DDBJ databases">
        <authorList>
            <consortium name="DOE Joint Genome Institute"/>
            <person name="Kuo A."/>
            <person name="Kohler A."/>
            <person name="Nagy L.G."/>
            <person name="Floudas D."/>
            <person name="Copeland A."/>
            <person name="Barry K.W."/>
            <person name="Cichocki N."/>
            <person name="Veneault-Fourrey C."/>
            <person name="LaButti K."/>
            <person name="Lindquist E.A."/>
            <person name="Lipzen A."/>
            <person name="Lundell T."/>
            <person name="Morin E."/>
            <person name="Murat C."/>
            <person name="Sun H."/>
            <person name="Tunlid A."/>
            <person name="Henrissat B."/>
            <person name="Grigoriev I.V."/>
            <person name="Hibbett D.S."/>
            <person name="Martin F."/>
            <person name="Nordberg H.P."/>
            <person name="Cantor M.N."/>
            <person name="Hua S.X."/>
        </authorList>
    </citation>
    <scope>NUCLEOTIDE SEQUENCE [LARGE SCALE GENOMIC DNA]</scope>
    <source>
        <strain evidence="4 5">ATCC 200175</strain>
    </source>
</reference>
<feature type="compositionally biased region" description="Gly residues" evidence="2">
    <location>
        <begin position="327"/>
        <end position="336"/>
    </location>
</feature>
<feature type="region of interest" description="Disordered" evidence="2">
    <location>
        <begin position="39"/>
        <end position="75"/>
    </location>
</feature>
<organism evidence="4 5">
    <name type="scientific">Paxillus involutus ATCC 200175</name>
    <dbReference type="NCBI Taxonomy" id="664439"/>
    <lineage>
        <taxon>Eukaryota</taxon>
        <taxon>Fungi</taxon>
        <taxon>Dikarya</taxon>
        <taxon>Basidiomycota</taxon>
        <taxon>Agaricomycotina</taxon>
        <taxon>Agaricomycetes</taxon>
        <taxon>Agaricomycetidae</taxon>
        <taxon>Boletales</taxon>
        <taxon>Paxilineae</taxon>
        <taxon>Paxillaceae</taxon>
        <taxon>Paxillus</taxon>
    </lineage>
</organism>
<feature type="compositionally biased region" description="Basic residues" evidence="2">
    <location>
        <begin position="774"/>
        <end position="785"/>
    </location>
</feature>
<feature type="compositionally biased region" description="Low complexity" evidence="2">
    <location>
        <begin position="43"/>
        <end position="53"/>
    </location>
</feature>
<evidence type="ECO:0000256" key="2">
    <source>
        <dbReference type="SAM" id="MobiDB-lite"/>
    </source>
</evidence>
<dbReference type="HOGENOM" id="CLU_009647_2_0_1"/>
<feature type="compositionally biased region" description="Basic and acidic residues" evidence="2">
    <location>
        <begin position="750"/>
        <end position="759"/>
    </location>
</feature>
<feature type="region of interest" description="Disordered" evidence="2">
    <location>
        <begin position="684"/>
        <end position="795"/>
    </location>
</feature>